<comment type="caution">
    <text evidence="2">The sequence shown here is derived from an EMBL/GenBank/DDBJ whole genome shotgun (WGS) entry which is preliminary data.</text>
</comment>
<evidence type="ECO:0000256" key="1">
    <source>
        <dbReference type="SAM" id="Phobius"/>
    </source>
</evidence>
<dbReference type="AlphaFoldDB" id="A0A811LKY5"/>
<accession>A0A811LKY5</accession>
<dbReference type="Proteomes" id="UP000783686">
    <property type="component" value="Unassembled WGS sequence"/>
</dbReference>
<dbReference type="OrthoDB" id="5786239at2759"/>
<feature type="transmembrane region" description="Helical" evidence="1">
    <location>
        <begin position="158"/>
        <end position="180"/>
    </location>
</feature>
<dbReference type="EMBL" id="CAJFDH010000006">
    <property type="protein sequence ID" value="CAD5228322.1"/>
    <property type="molecule type" value="Genomic_DNA"/>
</dbReference>
<name>A0A811LKY5_9BILA</name>
<protein>
    <recommendedName>
        <fullName evidence="4">MARVEL domain-containing protein</fullName>
    </recommendedName>
</protein>
<keyword evidence="1" id="KW-0472">Membrane</keyword>
<reference evidence="2" key="1">
    <citation type="submission" date="2020-09" db="EMBL/GenBank/DDBJ databases">
        <authorList>
            <person name="Kikuchi T."/>
        </authorList>
    </citation>
    <scope>NUCLEOTIDE SEQUENCE</scope>
    <source>
        <strain evidence="2">SH1</strain>
    </source>
</reference>
<keyword evidence="3" id="KW-1185">Reference proteome</keyword>
<organism evidence="2 3">
    <name type="scientific">Bursaphelenchus okinawaensis</name>
    <dbReference type="NCBI Taxonomy" id="465554"/>
    <lineage>
        <taxon>Eukaryota</taxon>
        <taxon>Metazoa</taxon>
        <taxon>Ecdysozoa</taxon>
        <taxon>Nematoda</taxon>
        <taxon>Chromadorea</taxon>
        <taxon>Rhabditida</taxon>
        <taxon>Tylenchina</taxon>
        <taxon>Tylenchomorpha</taxon>
        <taxon>Aphelenchoidea</taxon>
        <taxon>Aphelenchoididae</taxon>
        <taxon>Bursaphelenchus</taxon>
    </lineage>
</organism>
<proteinExistence type="predicted"/>
<dbReference type="Proteomes" id="UP000614601">
    <property type="component" value="Unassembled WGS sequence"/>
</dbReference>
<evidence type="ECO:0000313" key="2">
    <source>
        <dbReference type="EMBL" id="CAD5228322.1"/>
    </source>
</evidence>
<keyword evidence="1" id="KW-1133">Transmembrane helix</keyword>
<feature type="transmembrane region" description="Helical" evidence="1">
    <location>
        <begin position="74"/>
        <end position="97"/>
    </location>
</feature>
<dbReference type="EMBL" id="CAJFCW020000006">
    <property type="protein sequence ID" value="CAG9124349.1"/>
    <property type="molecule type" value="Genomic_DNA"/>
</dbReference>
<gene>
    <name evidence="2" type="ORF">BOKJ2_LOCUS12620</name>
</gene>
<keyword evidence="1" id="KW-0812">Transmembrane</keyword>
<sequence>MDKVYTVAPTTVVPKKQPFDEESAEYYPPAFCEFVHASNAVYVAVALQTTFLVTLSILYHYFEENDFIHAVEVFRPALLFIGGANLVGIVFALAGAILEKKSFISFQSLLLTALVFLSDMVALALVTVMAIGSRSKFTQSVPSYLVNDKKFEALLGPFWIYLCAILFHMLAASITCIIGINRRYSKYLTDKNYRPLGPEAVSRNA</sequence>
<evidence type="ECO:0008006" key="4">
    <source>
        <dbReference type="Google" id="ProtNLM"/>
    </source>
</evidence>
<evidence type="ECO:0000313" key="3">
    <source>
        <dbReference type="Proteomes" id="UP000614601"/>
    </source>
</evidence>
<feature type="transmembrane region" description="Helical" evidence="1">
    <location>
        <begin position="40"/>
        <end position="62"/>
    </location>
</feature>
<feature type="transmembrane region" description="Helical" evidence="1">
    <location>
        <begin position="109"/>
        <end position="132"/>
    </location>
</feature>